<dbReference type="EMBL" id="JAUSVU010000002">
    <property type="protein sequence ID" value="MDQ0531954.1"/>
    <property type="molecule type" value="Genomic_DNA"/>
</dbReference>
<dbReference type="PROSITE" id="PS50850">
    <property type="entry name" value="MFS"/>
    <property type="match status" value="1"/>
</dbReference>
<comment type="caution">
    <text evidence="7">The sequence shown here is derived from an EMBL/GenBank/DDBJ whole genome shotgun (WGS) entry which is preliminary data.</text>
</comment>
<evidence type="ECO:0000256" key="2">
    <source>
        <dbReference type="ARBA" id="ARBA00022692"/>
    </source>
</evidence>
<dbReference type="PANTHER" id="PTHR23539">
    <property type="entry name" value="MFS TRANSPORTER"/>
    <property type="match status" value="1"/>
</dbReference>
<dbReference type="Pfam" id="PF07690">
    <property type="entry name" value="MFS_1"/>
    <property type="match status" value="1"/>
</dbReference>
<feature type="transmembrane region" description="Helical" evidence="5">
    <location>
        <begin position="140"/>
        <end position="160"/>
    </location>
</feature>
<evidence type="ECO:0000313" key="7">
    <source>
        <dbReference type="EMBL" id="MDQ0531954.1"/>
    </source>
</evidence>
<keyword evidence="8" id="KW-1185">Reference proteome</keyword>
<feature type="transmembrane region" description="Helical" evidence="5">
    <location>
        <begin position="376"/>
        <end position="396"/>
    </location>
</feature>
<evidence type="ECO:0000256" key="1">
    <source>
        <dbReference type="ARBA" id="ARBA00004141"/>
    </source>
</evidence>
<dbReference type="InterPro" id="IPR036259">
    <property type="entry name" value="MFS_trans_sf"/>
</dbReference>
<feature type="transmembrane region" description="Helical" evidence="5">
    <location>
        <begin position="106"/>
        <end position="128"/>
    </location>
</feature>
<name>A0ABU0MEU3_9PROT</name>
<evidence type="ECO:0000256" key="5">
    <source>
        <dbReference type="SAM" id="Phobius"/>
    </source>
</evidence>
<evidence type="ECO:0000256" key="3">
    <source>
        <dbReference type="ARBA" id="ARBA00022989"/>
    </source>
</evidence>
<feature type="transmembrane region" description="Helical" evidence="5">
    <location>
        <begin position="316"/>
        <end position="337"/>
    </location>
</feature>
<comment type="subcellular location">
    <subcellularLocation>
        <location evidence="1">Membrane</location>
        <topology evidence="1">Multi-pass membrane protein</topology>
    </subcellularLocation>
</comment>
<gene>
    <name evidence="7" type="ORF">QO018_000790</name>
</gene>
<dbReference type="InterPro" id="IPR005829">
    <property type="entry name" value="Sugar_transporter_CS"/>
</dbReference>
<dbReference type="InterPro" id="IPR011701">
    <property type="entry name" value="MFS"/>
</dbReference>
<sequence>MASGRVGPERSLDMLNFFLADVRDGLGPYLAIYLLTVQHWDEASIGLVMMLAGLAGIAAQVPAGALVDGTRYKRAVIVAAALLVTLGCVLLPWINDFAVVALLQSAVGAAGAVFPPAIAAITLGLLGPRAFVRRVGRNESFNHAGNAVAALLAGTAAYFFGPVAVFWLMTAMALCSIAATATIRPDAIDHAVARGLHAAQAGTAREEPSGLRAILGCRPLLIFGGCAALFHFANAAMLPLVGQLLAMRDPGLGTSLMSFCIIAAQLVMVPMAMLVGAKADRWGRKPLLLAAFLVLPLRGFLYTLSDAPAWLVGVQLLDGVGAGLFGALFPLVVADLTEGTGRFNVSQGAIAMLQGIGAALSTGAAGLVVVRAGYDAAFLVLAAAAGVALLLAALALPETRSGAARPASEDRAVPAATGAE</sequence>
<feature type="transmembrane region" description="Helical" evidence="5">
    <location>
        <begin position="43"/>
        <end position="63"/>
    </location>
</feature>
<keyword evidence="3 5" id="KW-1133">Transmembrane helix</keyword>
<feature type="transmembrane region" description="Helical" evidence="5">
    <location>
        <begin position="220"/>
        <end position="246"/>
    </location>
</feature>
<evidence type="ECO:0000313" key="8">
    <source>
        <dbReference type="Proteomes" id="UP001244552"/>
    </source>
</evidence>
<dbReference type="Gene3D" id="1.20.1250.20">
    <property type="entry name" value="MFS general substrate transporter like domains"/>
    <property type="match status" value="2"/>
</dbReference>
<proteinExistence type="predicted"/>
<dbReference type="PANTHER" id="PTHR23539:SF1">
    <property type="entry name" value="MAJOR FACILITATOR SUPERFAMILY (MFS) PROFILE DOMAIN-CONTAINING PROTEIN"/>
    <property type="match status" value="1"/>
</dbReference>
<evidence type="ECO:0000256" key="4">
    <source>
        <dbReference type="ARBA" id="ARBA00023136"/>
    </source>
</evidence>
<keyword evidence="2 5" id="KW-0812">Transmembrane</keyword>
<reference evidence="7 8" key="1">
    <citation type="submission" date="2023-07" db="EMBL/GenBank/DDBJ databases">
        <title>Genomic Encyclopedia of Type Strains, Phase IV (KMG-IV): sequencing the most valuable type-strain genomes for metagenomic binning, comparative biology and taxonomic classification.</title>
        <authorList>
            <person name="Goeker M."/>
        </authorList>
    </citation>
    <scope>NUCLEOTIDE SEQUENCE [LARGE SCALE GENOMIC DNA]</scope>
    <source>
        <strain evidence="7 8">DSM 19922</strain>
    </source>
</reference>
<feature type="transmembrane region" description="Helical" evidence="5">
    <location>
        <begin position="349"/>
        <end position="370"/>
    </location>
</feature>
<accession>A0ABU0MEU3</accession>
<dbReference type="PROSITE" id="PS00216">
    <property type="entry name" value="SUGAR_TRANSPORT_1"/>
    <property type="match status" value="1"/>
</dbReference>
<feature type="transmembrane region" description="Helical" evidence="5">
    <location>
        <begin position="75"/>
        <end position="94"/>
    </location>
</feature>
<feature type="domain" description="Major facilitator superfamily (MFS) profile" evidence="6">
    <location>
        <begin position="220"/>
        <end position="420"/>
    </location>
</feature>
<evidence type="ECO:0000259" key="6">
    <source>
        <dbReference type="PROSITE" id="PS50850"/>
    </source>
</evidence>
<organism evidence="7 8">
    <name type="scientific">Azospirillum picis</name>
    <dbReference type="NCBI Taxonomy" id="488438"/>
    <lineage>
        <taxon>Bacteria</taxon>
        <taxon>Pseudomonadati</taxon>
        <taxon>Pseudomonadota</taxon>
        <taxon>Alphaproteobacteria</taxon>
        <taxon>Rhodospirillales</taxon>
        <taxon>Azospirillaceae</taxon>
        <taxon>Azospirillum</taxon>
    </lineage>
</organism>
<keyword evidence="4 5" id="KW-0472">Membrane</keyword>
<dbReference type="InterPro" id="IPR020846">
    <property type="entry name" value="MFS_dom"/>
</dbReference>
<feature type="transmembrane region" description="Helical" evidence="5">
    <location>
        <begin position="252"/>
        <end position="275"/>
    </location>
</feature>
<protein>
    <submittedName>
        <fullName evidence="7">MFS family permease</fullName>
    </submittedName>
</protein>
<dbReference type="Proteomes" id="UP001244552">
    <property type="component" value="Unassembled WGS sequence"/>
</dbReference>
<feature type="transmembrane region" description="Helical" evidence="5">
    <location>
        <begin position="287"/>
        <end position="304"/>
    </location>
</feature>
<dbReference type="SUPFAM" id="SSF103473">
    <property type="entry name" value="MFS general substrate transporter"/>
    <property type="match status" value="1"/>
</dbReference>
<dbReference type="RefSeq" id="WP_209978966.1">
    <property type="nucleotide sequence ID" value="NZ_JAGINO010000002.1"/>
</dbReference>